<comment type="subcellular location">
    <subcellularLocation>
        <location evidence="3">Membrane</location>
        <topology evidence="3">Multi-pass membrane protein</topology>
    </subcellularLocation>
</comment>
<evidence type="ECO:0000313" key="22">
    <source>
        <dbReference type="EMBL" id="KAK1603749.1"/>
    </source>
</evidence>
<dbReference type="InterPro" id="IPR048254">
    <property type="entry name" value="CDP_ALCOHOL_P_TRANSF_CS"/>
</dbReference>
<gene>
    <name evidence="22" type="ORF">QYE76_027422</name>
</gene>
<keyword evidence="7 20" id="KW-0812">Transmembrane</keyword>
<keyword evidence="13" id="KW-0464">Manganese</keyword>
<evidence type="ECO:0000256" key="14">
    <source>
        <dbReference type="ARBA" id="ARBA00037890"/>
    </source>
</evidence>
<dbReference type="GO" id="GO:0016020">
    <property type="term" value="C:membrane"/>
    <property type="evidence" value="ECO:0007669"/>
    <property type="project" value="UniProtKB-SubCell"/>
</dbReference>
<accession>A0AAD8QMC5</accession>
<keyword evidence="11" id="KW-0443">Lipid metabolism</keyword>
<evidence type="ECO:0000259" key="21">
    <source>
        <dbReference type="Pfam" id="PF10536"/>
    </source>
</evidence>
<reference evidence="22" key="1">
    <citation type="submission" date="2023-07" db="EMBL/GenBank/DDBJ databases">
        <title>A chromosome-level genome assembly of Lolium multiflorum.</title>
        <authorList>
            <person name="Chen Y."/>
            <person name="Copetti D."/>
            <person name="Kolliker R."/>
            <person name="Studer B."/>
        </authorList>
    </citation>
    <scope>NUCLEOTIDE SEQUENCE</scope>
    <source>
        <strain evidence="22">02402/16</strain>
        <tissue evidence="22">Leaf</tissue>
    </source>
</reference>
<evidence type="ECO:0000256" key="17">
    <source>
        <dbReference type="ARBA" id="ARBA00050476"/>
    </source>
</evidence>
<evidence type="ECO:0000256" key="1">
    <source>
        <dbReference type="ARBA" id="ARBA00001936"/>
    </source>
</evidence>
<sequence>MVYIGAHGVETLKRYRYSGQDHSLVAKYVLQPFWSRCVTLFPLWMPPNMITLTGFMFLLTSALLSYIYSPHLDTAPPRWVHLAHGVLLFLYQTFDAVDGKQARRTSSSSPLGELFDHGCDALACAFEALALGSTLMCGRLTFCFWIVAAVPFYLATWEHYFTNTLILPVINGPTEGLMLIYVSHLFTFFTGAEWWAQDFRKSIPLISLVPLPFVPEIPMYVIVLILMILFAVIPTVGSNIGNVQKVVDARKGSMELALAMLLPFVALLAGVAVWCYLSPSDIMRNQPHLLVIGTGSAFGYLVGRMILAHLCDEPKGLKTGMCMSLVFLPFAIANALAAKINNGTPLADELLVLVLYTAYTVGLYLHLAVSVCHEIKLALGIYCFRMVWLLDEEYDKEHRAVHMMERGTDLHPLKIRYHGTVDIPYDERYTEFIQPTGLMPFISLGEPLCMNTASDGWRGQMEDLIGMAPPAPANPKERVPAGASFSWIRTNFAHCPEGANEDTRRTYARVYLWYMISRILFPDSGGKLAHWCWLKALTVLDNRWSWGTAGLAYLYRQLDEACRRTGSGGIGGCLLLLSVWSWDRISVGRPRILNERPWPHHHENPDREPTWAYLWDNVSEMTSDPMVMYRQYTAELDTLTAEQVEWEPYGTYYRIGAGRADLNRKCTEEALFWRMRCPLICMWLVEHHQPHRVMRQFGLYQECPPQWQDTDKALHKLDRQRQRKITNWPVHHSDHIAAFQHCLEATRTAGPLEIVPHDLAAFNNYLQWFHENTHIELVKRAYVDYILDDPIEFDEVAQSQHDTYARRGRSTSIASELNFVREIQKTADECEIMCGRDEKSLSDRCGISLSYVRLFSPTPMSPELPLLRDLATTEMKLPSCMKKYANDHEAECLSARRRWDSLPRRNTVCAYLLPPPPHLAQFVGPQAAAVIAAPVPSPQQPERNRRYVTMLEAHQRWAQVDPCHDRGVSLP</sequence>
<keyword evidence="12 20" id="KW-0472">Membrane</keyword>
<comment type="cofactor">
    <cofactor evidence="1">
        <name>Mn(2+)</name>
        <dbReference type="ChEBI" id="CHEBI:29035"/>
    </cofactor>
</comment>
<dbReference type="Pfam" id="PF01066">
    <property type="entry name" value="CDP-OH_P_transf"/>
    <property type="match status" value="1"/>
</dbReference>
<evidence type="ECO:0000256" key="11">
    <source>
        <dbReference type="ARBA" id="ARBA00023098"/>
    </source>
</evidence>
<evidence type="ECO:0000256" key="5">
    <source>
        <dbReference type="ARBA" id="ARBA00022516"/>
    </source>
</evidence>
<dbReference type="InterPro" id="IPR000462">
    <property type="entry name" value="CDP-OH_P_trans"/>
</dbReference>
<feature type="transmembrane region" description="Helical" evidence="20">
    <location>
        <begin position="140"/>
        <end position="157"/>
    </location>
</feature>
<comment type="cofactor">
    <cofactor evidence="2">
        <name>Mg(2+)</name>
        <dbReference type="ChEBI" id="CHEBI:18420"/>
    </cofactor>
</comment>
<dbReference type="EMBL" id="JAUUTY010000007">
    <property type="protein sequence ID" value="KAK1603749.1"/>
    <property type="molecule type" value="Genomic_DNA"/>
</dbReference>
<dbReference type="InterPro" id="IPR019557">
    <property type="entry name" value="AminoTfrase-like_pln_mobile"/>
</dbReference>
<dbReference type="GO" id="GO:0004142">
    <property type="term" value="F:diacylglycerol cholinephosphotransferase activity"/>
    <property type="evidence" value="ECO:0007669"/>
    <property type="project" value="UniProtKB-EC"/>
</dbReference>
<protein>
    <recommendedName>
        <fullName evidence="21">Aminotransferase-like plant mobile domain-containing protein</fullName>
    </recommendedName>
</protein>
<keyword evidence="23" id="KW-1185">Reference proteome</keyword>
<organism evidence="22 23">
    <name type="scientific">Lolium multiflorum</name>
    <name type="common">Italian ryegrass</name>
    <name type="synonym">Lolium perenne subsp. multiflorum</name>
    <dbReference type="NCBI Taxonomy" id="4521"/>
    <lineage>
        <taxon>Eukaryota</taxon>
        <taxon>Viridiplantae</taxon>
        <taxon>Streptophyta</taxon>
        <taxon>Embryophyta</taxon>
        <taxon>Tracheophyta</taxon>
        <taxon>Spermatophyta</taxon>
        <taxon>Magnoliopsida</taxon>
        <taxon>Liliopsida</taxon>
        <taxon>Poales</taxon>
        <taxon>Poaceae</taxon>
        <taxon>BOP clade</taxon>
        <taxon>Pooideae</taxon>
        <taxon>Poodae</taxon>
        <taxon>Poeae</taxon>
        <taxon>Poeae Chloroplast Group 2 (Poeae type)</taxon>
        <taxon>Loliodinae</taxon>
        <taxon>Loliinae</taxon>
        <taxon>Lolium</taxon>
    </lineage>
</organism>
<evidence type="ECO:0000313" key="23">
    <source>
        <dbReference type="Proteomes" id="UP001231189"/>
    </source>
</evidence>
<keyword evidence="5" id="KW-0444">Lipid biosynthesis</keyword>
<proteinExistence type="inferred from homology"/>
<feature type="transmembrane region" description="Helical" evidence="20">
    <location>
        <begin position="350"/>
        <end position="369"/>
    </location>
</feature>
<keyword evidence="10 20" id="KW-1133">Transmembrane helix</keyword>
<dbReference type="Proteomes" id="UP001231189">
    <property type="component" value="Unassembled WGS sequence"/>
</dbReference>
<evidence type="ECO:0000256" key="6">
    <source>
        <dbReference type="ARBA" id="ARBA00022679"/>
    </source>
</evidence>
<dbReference type="InterPro" id="IPR014472">
    <property type="entry name" value="CHOPT"/>
</dbReference>
<dbReference type="Pfam" id="PF10536">
    <property type="entry name" value="PMD"/>
    <property type="match status" value="1"/>
</dbReference>
<evidence type="ECO:0000256" key="12">
    <source>
        <dbReference type="ARBA" id="ARBA00023136"/>
    </source>
</evidence>
<evidence type="ECO:0000256" key="10">
    <source>
        <dbReference type="ARBA" id="ARBA00022989"/>
    </source>
</evidence>
<evidence type="ECO:0000256" key="8">
    <source>
        <dbReference type="ARBA" id="ARBA00022723"/>
    </source>
</evidence>
<evidence type="ECO:0000256" key="13">
    <source>
        <dbReference type="ARBA" id="ARBA00023211"/>
    </source>
</evidence>
<dbReference type="AlphaFoldDB" id="A0AAD8QMC5"/>
<feature type="transmembrane region" description="Helical" evidence="20">
    <location>
        <begin position="256"/>
        <end position="277"/>
    </location>
</feature>
<feature type="transmembrane region" description="Helical" evidence="20">
    <location>
        <begin position="217"/>
        <end position="236"/>
    </location>
</feature>
<evidence type="ECO:0000256" key="9">
    <source>
        <dbReference type="ARBA" id="ARBA00022842"/>
    </source>
</evidence>
<evidence type="ECO:0000256" key="19">
    <source>
        <dbReference type="RuleBase" id="RU003750"/>
    </source>
</evidence>
<evidence type="ECO:0000256" key="18">
    <source>
        <dbReference type="ARBA" id="ARBA00055748"/>
    </source>
</evidence>
<name>A0AAD8QMC5_LOLMU</name>
<feature type="transmembrane region" description="Helical" evidence="20">
    <location>
        <begin position="316"/>
        <end position="338"/>
    </location>
</feature>
<dbReference type="FunFam" id="1.20.120.1760:FF:000014">
    <property type="entry name" value="Choline/ethanolaminephosphotransferase 1"/>
    <property type="match status" value="1"/>
</dbReference>
<dbReference type="PANTHER" id="PTHR10414">
    <property type="entry name" value="ETHANOLAMINEPHOSPHOTRANSFERASE"/>
    <property type="match status" value="1"/>
</dbReference>
<comment type="similarity">
    <text evidence="4 19">Belongs to the CDP-alcohol phosphatidyltransferase class-I family.</text>
</comment>
<dbReference type="PROSITE" id="PS00379">
    <property type="entry name" value="CDP_ALCOHOL_P_TRANSF"/>
    <property type="match status" value="1"/>
</dbReference>
<evidence type="ECO:0000256" key="16">
    <source>
        <dbReference type="ARBA" id="ARBA00050328"/>
    </source>
</evidence>
<comment type="function">
    <text evidence="18">Catalyzes both phosphatidylcholine and phosphatidylethanolamine biosynthesis from CDP-choline and CDP-ethanolamine, respectively. Has a higher cholinephosphotransferase activity than ethanolaminephosphotransferase activity.</text>
</comment>
<evidence type="ECO:0000256" key="7">
    <source>
        <dbReference type="ARBA" id="ARBA00022692"/>
    </source>
</evidence>
<keyword evidence="8" id="KW-0479">Metal-binding</keyword>
<dbReference type="Gene3D" id="1.20.120.1760">
    <property type="match status" value="1"/>
</dbReference>
<evidence type="ECO:0000256" key="3">
    <source>
        <dbReference type="ARBA" id="ARBA00004141"/>
    </source>
</evidence>
<dbReference type="GO" id="GO:0004307">
    <property type="term" value="F:ethanolaminephosphotransferase activity"/>
    <property type="evidence" value="ECO:0007669"/>
    <property type="project" value="UniProtKB-EC"/>
</dbReference>
<comment type="pathway">
    <text evidence="15">Phospholipid metabolism; phosphatidylethanolamine biosynthesis; phosphatidylethanolamine from ethanolamine: step 3/3.</text>
</comment>
<evidence type="ECO:0000256" key="2">
    <source>
        <dbReference type="ARBA" id="ARBA00001946"/>
    </source>
</evidence>
<comment type="catalytic activity">
    <reaction evidence="16">
        <text>CDP-ethanolamine + a 1,2-diacyl-sn-glycerol = a 1,2-diacyl-sn-glycero-3-phosphoethanolamine + CMP + H(+)</text>
        <dbReference type="Rhea" id="RHEA:32943"/>
        <dbReference type="ChEBI" id="CHEBI:15378"/>
        <dbReference type="ChEBI" id="CHEBI:17815"/>
        <dbReference type="ChEBI" id="CHEBI:57876"/>
        <dbReference type="ChEBI" id="CHEBI:60377"/>
        <dbReference type="ChEBI" id="CHEBI:64612"/>
        <dbReference type="EC" id="2.7.8.1"/>
    </reaction>
</comment>
<comment type="pathway">
    <text evidence="14">Phospholipid metabolism; phosphatidylcholine biosynthesis; phosphatidylcholine from phosphocholine: step 2/2.</text>
</comment>
<feature type="transmembrane region" description="Helical" evidence="20">
    <location>
        <begin position="289"/>
        <end position="310"/>
    </location>
</feature>
<dbReference type="InterPro" id="IPR043130">
    <property type="entry name" value="CDP-OH_PTrfase_TM_dom"/>
</dbReference>
<feature type="domain" description="Aminotransferase-like plant mobile" evidence="21">
    <location>
        <begin position="441"/>
        <end position="732"/>
    </location>
</feature>
<keyword evidence="6 19" id="KW-0808">Transferase</keyword>
<keyword evidence="9" id="KW-0460">Magnesium</keyword>
<evidence type="ECO:0000256" key="15">
    <source>
        <dbReference type="ARBA" id="ARBA00037891"/>
    </source>
</evidence>
<dbReference type="PANTHER" id="PTHR10414:SF49">
    <property type="entry name" value="OS06G0204400 PROTEIN"/>
    <property type="match status" value="1"/>
</dbReference>
<dbReference type="GO" id="GO:0046872">
    <property type="term" value="F:metal ion binding"/>
    <property type="evidence" value="ECO:0007669"/>
    <property type="project" value="UniProtKB-KW"/>
</dbReference>
<evidence type="ECO:0000256" key="4">
    <source>
        <dbReference type="ARBA" id="ARBA00010441"/>
    </source>
</evidence>
<comment type="catalytic activity">
    <reaction evidence="17">
        <text>CDP-choline + a 1,2-diacyl-sn-glycerol = a 1,2-diacyl-sn-glycero-3-phosphocholine + CMP + H(+)</text>
        <dbReference type="Rhea" id="RHEA:32939"/>
        <dbReference type="ChEBI" id="CHEBI:15378"/>
        <dbReference type="ChEBI" id="CHEBI:17815"/>
        <dbReference type="ChEBI" id="CHEBI:57643"/>
        <dbReference type="ChEBI" id="CHEBI:58779"/>
        <dbReference type="ChEBI" id="CHEBI:60377"/>
        <dbReference type="EC" id="2.7.8.2"/>
    </reaction>
</comment>
<comment type="caution">
    <text evidence="22">The sequence shown here is derived from an EMBL/GenBank/DDBJ whole genome shotgun (WGS) entry which is preliminary data.</text>
</comment>
<feature type="transmembrane region" description="Helical" evidence="20">
    <location>
        <begin position="177"/>
        <end position="196"/>
    </location>
</feature>
<feature type="transmembrane region" description="Helical" evidence="20">
    <location>
        <begin position="49"/>
        <end position="68"/>
    </location>
</feature>
<evidence type="ECO:0000256" key="20">
    <source>
        <dbReference type="SAM" id="Phobius"/>
    </source>
</evidence>